<proteinExistence type="predicted"/>
<accession>A0A0L8G6I5</accession>
<gene>
    <name evidence="1" type="ORF">OCBIM_22039205mg</name>
</gene>
<sequence length="76" mass="8749">MNKGIIYSQSPEFVPRVGPKIQIYQFQTNTRIKKKKRKIVSRQTANMFARIMCCGVISLKEGIKELEMVSSTILRS</sequence>
<protein>
    <submittedName>
        <fullName evidence="1">Uncharacterized protein</fullName>
    </submittedName>
</protein>
<dbReference type="EMBL" id="KQ423574">
    <property type="protein sequence ID" value="KOF72627.1"/>
    <property type="molecule type" value="Genomic_DNA"/>
</dbReference>
<dbReference type="AlphaFoldDB" id="A0A0L8G6I5"/>
<organism evidence="1">
    <name type="scientific">Octopus bimaculoides</name>
    <name type="common">California two-spotted octopus</name>
    <dbReference type="NCBI Taxonomy" id="37653"/>
    <lineage>
        <taxon>Eukaryota</taxon>
        <taxon>Metazoa</taxon>
        <taxon>Spiralia</taxon>
        <taxon>Lophotrochozoa</taxon>
        <taxon>Mollusca</taxon>
        <taxon>Cephalopoda</taxon>
        <taxon>Coleoidea</taxon>
        <taxon>Octopodiformes</taxon>
        <taxon>Octopoda</taxon>
        <taxon>Incirrata</taxon>
        <taxon>Octopodidae</taxon>
        <taxon>Octopus</taxon>
    </lineage>
</organism>
<name>A0A0L8G6I5_OCTBM</name>
<reference evidence="1" key="1">
    <citation type="submission" date="2015-07" db="EMBL/GenBank/DDBJ databases">
        <title>MeaNS - Measles Nucleotide Surveillance Program.</title>
        <authorList>
            <person name="Tran T."/>
            <person name="Druce J."/>
        </authorList>
    </citation>
    <scope>NUCLEOTIDE SEQUENCE</scope>
    <source>
        <strain evidence="1">UCB-OBI-ISO-001</strain>
        <tissue evidence="1">Gonad</tissue>
    </source>
</reference>
<evidence type="ECO:0000313" key="1">
    <source>
        <dbReference type="EMBL" id="KOF72627.1"/>
    </source>
</evidence>